<accession>A0A0H5DQ84</accession>
<evidence type="ECO:0000313" key="5">
    <source>
        <dbReference type="EMBL" id="CRX38218.1"/>
    </source>
</evidence>
<dbReference type="InterPro" id="IPR044505">
    <property type="entry name" value="GlgX_Isoamylase_N_E_set"/>
</dbReference>
<feature type="domain" description="Glycosyl hydrolase family 13 catalytic" evidence="4">
    <location>
        <begin position="150"/>
        <end position="560"/>
    </location>
</feature>
<dbReference type="RefSeq" id="WP_098038067.1">
    <property type="nucleotide sequence ID" value="NZ_CWGJ01000011.1"/>
</dbReference>
<dbReference type="Gene3D" id="2.60.40.1180">
    <property type="entry name" value="Golgi alpha-mannosidase II"/>
    <property type="match status" value="1"/>
</dbReference>
<evidence type="ECO:0000256" key="1">
    <source>
        <dbReference type="ARBA" id="ARBA00008061"/>
    </source>
</evidence>
<dbReference type="GO" id="GO:0003844">
    <property type="term" value="F:1,4-alpha-glucan branching enzyme activity"/>
    <property type="evidence" value="ECO:0007669"/>
    <property type="project" value="InterPro"/>
</dbReference>
<dbReference type="Pfam" id="PF00128">
    <property type="entry name" value="Alpha-amylase"/>
    <property type="match status" value="1"/>
</dbReference>
<proteinExistence type="inferred from homology"/>
<dbReference type="Pfam" id="PF02922">
    <property type="entry name" value="CBM_48"/>
    <property type="match status" value="1"/>
</dbReference>
<name>A0A0H5DQ84_9BACT</name>
<dbReference type="InterPro" id="IPR037439">
    <property type="entry name" value="Branching_enzy"/>
</dbReference>
<evidence type="ECO:0000256" key="3">
    <source>
        <dbReference type="ARBA" id="ARBA00022946"/>
    </source>
</evidence>
<keyword evidence="2 5" id="KW-0378">Hydrolase</keyword>
<dbReference type="InterPro" id="IPR006047">
    <property type="entry name" value="GH13_cat_dom"/>
</dbReference>
<keyword evidence="3" id="KW-0809">Transit peptide</keyword>
<dbReference type="InterPro" id="IPR013783">
    <property type="entry name" value="Ig-like_fold"/>
</dbReference>
<reference evidence="6" key="1">
    <citation type="submission" date="2015-06" db="EMBL/GenBank/DDBJ databases">
        <authorList>
            <person name="Bertelli C."/>
        </authorList>
    </citation>
    <scope>NUCLEOTIDE SEQUENCE [LARGE SCALE GENOMIC DNA]</scope>
    <source>
        <strain evidence="6">CRIB-30</strain>
    </source>
</reference>
<dbReference type="EC" id="3.2.1.-" evidence="5"/>
<dbReference type="FunFam" id="3.20.20.80:FF:000054">
    <property type="entry name" value="Glycogen debranching enzyme"/>
    <property type="match status" value="1"/>
</dbReference>
<dbReference type="PANTHER" id="PTHR43002">
    <property type="entry name" value="GLYCOGEN DEBRANCHING ENZYME"/>
    <property type="match status" value="1"/>
</dbReference>
<dbReference type="SUPFAM" id="SSF81296">
    <property type="entry name" value="E set domains"/>
    <property type="match status" value="1"/>
</dbReference>
<dbReference type="SUPFAM" id="SSF51011">
    <property type="entry name" value="Glycosyl hydrolase domain"/>
    <property type="match status" value="1"/>
</dbReference>
<dbReference type="InterPro" id="IPR004193">
    <property type="entry name" value="Glyco_hydro_13_N"/>
</dbReference>
<dbReference type="AlphaFoldDB" id="A0A0H5DQ84"/>
<evidence type="ECO:0000256" key="2">
    <source>
        <dbReference type="ARBA" id="ARBA00022801"/>
    </source>
</evidence>
<dbReference type="Proteomes" id="UP000220251">
    <property type="component" value="Unassembled WGS sequence"/>
</dbReference>
<dbReference type="Gene3D" id="2.60.40.10">
    <property type="entry name" value="Immunoglobulins"/>
    <property type="match status" value="1"/>
</dbReference>
<dbReference type="SUPFAM" id="SSF51445">
    <property type="entry name" value="(Trans)glycosidases"/>
    <property type="match status" value="1"/>
</dbReference>
<dbReference type="SMART" id="SM00642">
    <property type="entry name" value="Aamy"/>
    <property type="match status" value="1"/>
</dbReference>
<dbReference type="Pfam" id="PF21156">
    <property type="entry name" value="ISOA1-3_C"/>
    <property type="match status" value="1"/>
</dbReference>
<keyword evidence="6" id="KW-1185">Reference proteome</keyword>
<dbReference type="CDD" id="cd02856">
    <property type="entry name" value="E_set_GDE_Isoamylase_N"/>
    <property type="match status" value="1"/>
</dbReference>
<organism evidence="5 6">
    <name type="scientific">Estrella lausannensis</name>
    <dbReference type="NCBI Taxonomy" id="483423"/>
    <lineage>
        <taxon>Bacteria</taxon>
        <taxon>Pseudomonadati</taxon>
        <taxon>Chlamydiota</taxon>
        <taxon>Chlamydiia</taxon>
        <taxon>Parachlamydiales</taxon>
        <taxon>Candidatus Criblamydiaceae</taxon>
        <taxon>Estrella</taxon>
    </lineage>
</organism>
<dbReference type="Gene3D" id="3.20.20.80">
    <property type="entry name" value="Glycosidases"/>
    <property type="match status" value="1"/>
</dbReference>
<keyword evidence="5" id="KW-0326">Glycosidase</keyword>
<dbReference type="InterPro" id="IPR048650">
    <property type="entry name" value="ISOA1-3-like_C"/>
</dbReference>
<dbReference type="EMBL" id="CWGJ01000011">
    <property type="protein sequence ID" value="CRX38218.1"/>
    <property type="molecule type" value="Genomic_DNA"/>
</dbReference>
<comment type="similarity">
    <text evidence="1">Belongs to the glycosyl hydrolase 13 family.</text>
</comment>
<dbReference type="OrthoDB" id="9761875at2"/>
<gene>
    <name evidence="5" type="primary">glgx1</name>
    <name evidence="5" type="ORF">ELAC_0869</name>
</gene>
<sequence length="676" mass="77379">MSYKFKTAEGSPLPLGVQEREEGVNFTLYSKHADAVTLCLFSGETNDLVAEIKLNPKINKTGDIWHIFVEDLPPQMCYGFRVRQKSKAAKLLPEQDLLVLDPYARAVNTPSAWGSNDNYRPLGLVRAHKEFDWQGDKQLQIPRKDLVIYEMHVRGFTQHPSSKVKHPGTFLGVVEKIPYLLDLGVNAVELLPVQEFNECEYHRFNPINGERLYNYWGYSTVNFFSPCNRFATKDGYCQAEEEFKFMVRELHKNGIEVILDVVFNHTAEGNELGPVLSFKGVDIAVYYHLDPKLHFQNYSGCGNTMNCNHPMVREFILVCLNYWAREMHVDGFRFDLAAVFARGTHTEVLDSPPLIEAISENPLLSDLKLIAEPWDSAGLYRLGNFYPSEDRWSEWNDKYRDIVKRFIKGDKSVNQEFASRISGSQDIFNGRSPLASLNYITSHDGLSLRDLVSYNQKYNTPNGENNLDGNPSTNSWNCGVEGETKDKAIIALRSRQMRNLHLALMISQGIPMLHMGDEIGLTRKGNNNTWCQDNELNWLDWSSIKGNPFYRFTKGLIHFRKRHAVLNKGEFLTPEDIDWHSREPHNPNWQEETQFLAFTLKDSLQGEHLYVAFNAHDYDATVHLPSLPTGWRWYVIVNTANAPPDDFFHETDAPVIATGRVLLKSYSSLLLKALAD</sequence>
<dbReference type="InterPro" id="IPR014756">
    <property type="entry name" value="Ig_E-set"/>
</dbReference>
<dbReference type="InterPro" id="IPR013780">
    <property type="entry name" value="Glyco_hydro_b"/>
</dbReference>
<evidence type="ECO:0000259" key="4">
    <source>
        <dbReference type="SMART" id="SM00642"/>
    </source>
</evidence>
<dbReference type="InterPro" id="IPR017853">
    <property type="entry name" value="GH"/>
</dbReference>
<dbReference type="PIRSF" id="PIRSF000463">
    <property type="entry name" value="GlgB"/>
    <property type="match status" value="1"/>
</dbReference>
<dbReference type="GO" id="GO:0019156">
    <property type="term" value="F:isoamylase activity"/>
    <property type="evidence" value="ECO:0007669"/>
    <property type="project" value="UniProtKB-ARBA"/>
</dbReference>
<dbReference type="GO" id="GO:0005978">
    <property type="term" value="P:glycogen biosynthetic process"/>
    <property type="evidence" value="ECO:0007669"/>
    <property type="project" value="InterPro"/>
</dbReference>
<evidence type="ECO:0000313" key="6">
    <source>
        <dbReference type="Proteomes" id="UP000220251"/>
    </source>
</evidence>
<protein>
    <submittedName>
        <fullName evidence="5">Glycogen debranching enzyme</fullName>
        <ecNumber evidence="5">3.2.1.-</ecNumber>
    </submittedName>
</protein>
<dbReference type="CDD" id="cd11326">
    <property type="entry name" value="AmyAc_Glg_debranch"/>
    <property type="match status" value="1"/>
</dbReference>